<gene>
    <name evidence="4" type="ORF">PVAP13_5KG559200</name>
</gene>
<dbReference type="PANTHER" id="PTHR11461:SF306">
    <property type="entry name" value="SERPIN-Z1"/>
    <property type="match status" value="1"/>
</dbReference>
<dbReference type="Proteomes" id="UP000823388">
    <property type="component" value="Chromosome 5K"/>
</dbReference>
<dbReference type="InterPro" id="IPR023796">
    <property type="entry name" value="Serpin_dom"/>
</dbReference>
<dbReference type="CDD" id="cd02043">
    <property type="entry name" value="serpinP_plants"/>
    <property type="match status" value="1"/>
</dbReference>
<comment type="caution">
    <text evidence="4">The sequence shown here is derived from an EMBL/GenBank/DDBJ whole genome shotgun (WGS) entry which is preliminary data.</text>
</comment>
<sequence length="408" mass="44392">MRRIAAMSSAETPRWCPQHQHRDVATFSARVLRHIASGDRSSANLAVSPLFLHAALTLLRAGARGATLDQIVALLGPAGGPAHAALASHVALRMLAADGGGGGPTVRFANAVWVDAALRLTDAYAREVTGQYLAEVRSVPFNSRPEDARLQINQWIESATAGRIKDLLPQGSIDRDTPAVLANALYFKGAWERKFDASFTRDDAFYLPTGGHVRVPFMSSTRDQYIARRPGYKVLRLPYARGREHRAFSMYVYLPDAQDGLPSLLQKLGSDPAALLESSVTLTTKVPVREFKVPRFTMSYNTKAAATLRDLGLTLPFDPVRADFGDMLEAAPGPLFVSEVYHECFVKVDEEGTEAAAATAVVAKGSARWRQSPPEEDFIADHPFVFLIQEFSGVVVFAGQVTNPSVSL</sequence>
<dbReference type="Gene3D" id="2.30.39.10">
    <property type="entry name" value="Alpha-1-antitrypsin, domain 1"/>
    <property type="match status" value="1"/>
</dbReference>
<evidence type="ECO:0000256" key="2">
    <source>
        <dbReference type="RuleBase" id="RU000411"/>
    </source>
</evidence>
<dbReference type="SUPFAM" id="SSF56574">
    <property type="entry name" value="Serpins"/>
    <property type="match status" value="1"/>
</dbReference>
<comment type="similarity">
    <text evidence="1 2">Belongs to the serpin family.</text>
</comment>
<evidence type="ECO:0000259" key="3">
    <source>
        <dbReference type="SMART" id="SM00093"/>
    </source>
</evidence>
<organism evidence="4 5">
    <name type="scientific">Panicum virgatum</name>
    <name type="common">Blackwell switchgrass</name>
    <dbReference type="NCBI Taxonomy" id="38727"/>
    <lineage>
        <taxon>Eukaryota</taxon>
        <taxon>Viridiplantae</taxon>
        <taxon>Streptophyta</taxon>
        <taxon>Embryophyta</taxon>
        <taxon>Tracheophyta</taxon>
        <taxon>Spermatophyta</taxon>
        <taxon>Magnoliopsida</taxon>
        <taxon>Liliopsida</taxon>
        <taxon>Poales</taxon>
        <taxon>Poaceae</taxon>
        <taxon>PACMAD clade</taxon>
        <taxon>Panicoideae</taxon>
        <taxon>Panicodae</taxon>
        <taxon>Paniceae</taxon>
        <taxon>Panicinae</taxon>
        <taxon>Panicum</taxon>
        <taxon>Panicum sect. Hiantes</taxon>
    </lineage>
</organism>
<accession>A0A8T0SQI0</accession>
<evidence type="ECO:0000313" key="5">
    <source>
        <dbReference type="Proteomes" id="UP000823388"/>
    </source>
</evidence>
<dbReference type="AlphaFoldDB" id="A0A8T0SQI0"/>
<keyword evidence="5" id="KW-1185">Reference proteome</keyword>
<dbReference type="Gene3D" id="3.30.497.10">
    <property type="entry name" value="Antithrombin, subunit I, domain 2"/>
    <property type="match status" value="1"/>
</dbReference>
<evidence type="ECO:0000256" key="1">
    <source>
        <dbReference type="ARBA" id="ARBA00009500"/>
    </source>
</evidence>
<reference evidence="4" key="1">
    <citation type="submission" date="2020-05" db="EMBL/GenBank/DDBJ databases">
        <title>WGS assembly of Panicum virgatum.</title>
        <authorList>
            <person name="Lovell J.T."/>
            <person name="Jenkins J."/>
            <person name="Shu S."/>
            <person name="Juenger T.E."/>
            <person name="Schmutz J."/>
        </authorList>
    </citation>
    <scope>NUCLEOTIDE SEQUENCE</scope>
    <source>
        <strain evidence="4">AP13</strain>
    </source>
</reference>
<evidence type="ECO:0000313" key="4">
    <source>
        <dbReference type="EMBL" id="KAG2600950.1"/>
    </source>
</evidence>
<dbReference type="InterPro" id="IPR042178">
    <property type="entry name" value="Serpin_sf_1"/>
</dbReference>
<dbReference type="SMART" id="SM00093">
    <property type="entry name" value="SERPIN"/>
    <property type="match status" value="1"/>
</dbReference>
<name>A0A8T0SQI0_PANVG</name>
<feature type="domain" description="Serpin" evidence="3">
    <location>
        <begin position="29"/>
        <end position="404"/>
    </location>
</feature>
<dbReference type="InterPro" id="IPR000215">
    <property type="entry name" value="Serpin_fam"/>
</dbReference>
<protein>
    <recommendedName>
        <fullName evidence="3">Serpin domain-containing protein</fullName>
    </recommendedName>
</protein>
<dbReference type="InterPro" id="IPR023795">
    <property type="entry name" value="Serpin_CS"/>
</dbReference>
<dbReference type="GO" id="GO:0005615">
    <property type="term" value="C:extracellular space"/>
    <property type="evidence" value="ECO:0007669"/>
    <property type="project" value="InterPro"/>
</dbReference>
<dbReference type="GO" id="GO:0004867">
    <property type="term" value="F:serine-type endopeptidase inhibitor activity"/>
    <property type="evidence" value="ECO:0007669"/>
    <property type="project" value="InterPro"/>
</dbReference>
<dbReference type="InterPro" id="IPR036186">
    <property type="entry name" value="Serpin_sf"/>
</dbReference>
<dbReference type="Pfam" id="PF00079">
    <property type="entry name" value="Serpin"/>
    <property type="match status" value="1"/>
</dbReference>
<proteinExistence type="inferred from homology"/>
<dbReference type="PROSITE" id="PS00284">
    <property type="entry name" value="SERPIN"/>
    <property type="match status" value="1"/>
</dbReference>
<dbReference type="InterPro" id="IPR042185">
    <property type="entry name" value="Serpin_sf_2"/>
</dbReference>
<dbReference type="EMBL" id="CM029045">
    <property type="protein sequence ID" value="KAG2600950.1"/>
    <property type="molecule type" value="Genomic_DNA"/>
</dbReference>
<dbReference type="PANTHER" id="PTHR11461">
    <property type="entry name" value="SERINE PROTEASE INHIBITOR, SERPIN"/>
    <property type="match status" value="1"/>
</dbReference>